<dbReference type="SMART" id="SM00214">
    <property type="entry name" value="VWC"/>
    <property type="match status" value="6"/>
</dbReference>
<dbReference type="Pfam" id="PF23334">
    <property type="entry name" value="VWC2L_2nd"/>
    <property type="match status" value="2"/>
</dbReference>
<feature type="domain" description="Antistasin-like" evidence="4">
    <location>
        <begin position="370"/>
        <end position="396"/>
    </location>
</feature>
<dbReference type="GO" id="GO:0005886">
    <property type="term" value="C:plasma membrane"/>
    <property type="evidence" value="ECO:0007669"/>
    <property type="project" value="TreeGrafter"/>
</dbReference>
<feature type="domain" description="VWFC" evidence="3">
    <location>
        <begin position="672"/>
        <end position="728"/>
    </location>
</feature>
<feature type="signal peptide" evidence="2">
    <location>
        <begin position="1"/>
        <end position="19"/>
    </location>
</feature>
<feature type="chain" id="PRO_5036221339" description="Cysteine-rich motor neuron 1 protein" evidence="2">
    <location>
        <begin position="20"/>
        <end position="806"/>
    </location>
</feature>
<keyword evidence="6" id="KW-1185">Reference proteome</keyword>
<dbReference type="Pfam" id="PF00093">
    <property type="entry name" value="VWC"/>
    <property type="match status" value="2"/>
</dbReference>
<dbReference type="GO" id="GO:0004867">
    <property type="term" value="F:serine-type endopeptidase inhibitor activity"/>
    <property type="evidence" value="ECO:0007669"/>
    <property type="project" value="InterPro"/>
</dbReference>
<comment type="caution">
    <text evidence="5">The sequence shown here is derived from an EMBL/GenBank/DDBJ whole genome shotgun (WGS) entry which is preliminary data.</text>
</comment>
<dbReference type="PROSITE" id="PS01208">
    <property type="entry name" value="VWFC_1"/>
    <property type="match status" value="3"/>
</dbReference>
<dbReference type="InterPro" id="IPR001007">
    <property type="entry name" value="VWF_dom"/>
</dbReference>
<dbReference type="Proteomes" id="UP000783686">
    <property type="component" value="Unassembled WGS sequence"/>
</dbReference>
<feature type="domain" description="Antistasin-like" evidence="4">
    <location>
        <begin position="440"/>
        <end position="466"/>
    </location>
</feature>
<gene>
    <name evidence="5" type="ORF">BOKJ2_LOCUS10890</name>
</gene>
<feature type="domain" description="VWFC" evidence="3">
    <location>
        <begin position="252"/>
        <end position="311"/>
    </location>
</feature>
<feature type="domain" description="Antistasin-like" evidence="4">
    <location>
        <begin position="411"/>
        <end position="437"/>
    </location>
</feature>
<dbReference type="PROSITE" id="PS50184">
    <property type="entry name" value="VWFC_2"/>
    <property type="match status" value="4"/>
</dbReference>
<dbReference type="InterPro" id="IPR052624">
    <property type="entry name" value="CRIM1"/>
</dbReference>
<name>A0A811L7B0_9BILA</name>
<feature type="transmembrane region" description="Helical" evidence="1">
    <location>
        <begin position="751"/>
        <end position="769"/>
    </location>
</feature>
<feature type="domain" description="VWFC" evidence="3">
    <location>
        <begin position="608"/>
        <end position="666"/>
    </location>
</feature>
<dbReference type="PANTHER" id="PTHR46439:SF1">
    <property type="entry name" value="CYSTEINE-RICH MOTOR NEURON 1 PROTEIN"/>
    <property type="match status" value="1"/>
</dbReference>
<proteinExistence type="predicted"/>
<dbReference type="OrthoDB" id="5976811at2759"/>
<evidence type="ECO:0000313" key="6">
    <source>
        <dbReference type="Proteomes" id="UP000614601"/>
    </source>
</evidence>
<evidence type="ECO:0000256" key="1">
    <source>
        <dbReference type="SAM" id="Phobius"/>
    </source>
</evidence>
<dbReference type="Pfam" id="PF02822">
    <property type="entry name" value="Antistasin"/>
    <property type="match status" value="3"/>
</dbReference>
<keyword evidence="1" id="KW-0812">Transmembrane</keyword>
<dbReference type="PROSITE" id="PS51252">
    <property type="entry name" value="ANTISTASIN"/>
    <property type="match status" value="3"/>
</dbReference>
<evidence type="ECO:0008006" key="7">
    <source>
        <dbReference type="Google" id="ProtNLM"/>
    </source>
</evidence>
<keyword evidence="2" id="KW-0732">Signal</keyword>
<dbReference type="SUPFAM" id="SSF57184">
    <property type="entry name" value="Growth factor receptor domain"/>
    <property type="match status" value="1"/>
</dbReference>
<dbReference type="InterPro" id="IPR004094">
    <property type="entry name" value="Antistasin-like"/>
</dbReference>
<dbReference type="PANTHER" id="PTHR46439">
    <property type="entry name" value="CYSTEINE-RICH MOTOR NEURON 1 PROTEIN"/>
    <property type="match status" value="1"/>
</dbReference>
<evidence type="ECO:0000313" key="5">
    <source>
        <dbReference type="EMBL" id="CAD5224120.1"/>
    </source>
</evidence>
<evidence type="ECO:0000259" key="3">
    <source>
        <dbReference type="PROSITE" id="PS50184"/>
    </source>
</evidence>
<dbReference type="EMBL" id="CAJFCW020000005">
    <property type="protein sequence ID" value="CAG9119641.1"/>
    <property type="molecule type" value="Genomic_DNA"/>
</dbReference>
<sequence>MLILPVVVLIGSVYSSVSSCVTNCDDVVCSSLRCTNTFTNECDCCPKCVQAEGQECDEDTLSCGHGLECVNSDDIFQCQNESAECNPELCDVSVPVCIEDSHLVLEPPSDDKCCPEARCECDYAMCETLNKSCPQNTKKFLLRKGSNVPGMCCDQFECRQPGFHCGRVRCSIYQGLDLFTECPSDSFRPEAYIPEAACCPIYPDCKCKGSVCPPVQCNQDEDVVIIRRGTQSPGSCCDIFECRQKDNGMVTETCTHDGRQYLSGEQWNLPNCRTCWCDSGVSLCKTLECPVIAEHCTWIEIPDGECCPQCQGCTDEFGRHNIFDVWIKDDCTNCTCGDNFKTECVKPLCKCGESTKPGKCCTECEETTVCPSLLDCELRCQHGFEKDDNGCDQCICASESVIEDVVIYAKCEDQSPCEKSCFNGFQLDSEGCYTCECLKCPLMNNCKKKCLFGYKTNEMGCSICKCKEAVNERNVIKATNSIDCKIDDHIYKDSAWWSDSCRQCLCTNGRMYCSALSCTSSDDSCEATPYNVKKGECCPSCSQLIQPSFVPCNEDGDQYVDGETVEVGCYKCICALGHVLCSDADCDKEYLLNSFPNESSEFGYQIDCIDYKNKMHVYNDTWTEGNCRLCQCQLNGTSSCVDIVCPEVNCDGYLAYLDGQCCPVCIEKCQVPVCEYNDVTYYANEVFSDGLCRNCTCTHYGNVECTTAQCPACERPVYVPFECCPTCSENVLFSSKMETEVVVFEESGLNVHYATLALTLLIIVAIVVVKTVKYYRKKESIARHTDNGYLISGTADNKIIYTKLTG</sequence>
<dbReference type="Proteomes" id="UP000614601">
    <property type="component" value="Unassembled WGS sequence"/>
</dbReference>
<dbReference type="InterPro" id="IPR009030">
    <property type="entry name" value="Growth_fac_rcpt_cys_sf"/>
</dbReference>
<dbReference type="SUPFAM" id="SSF57603">
    <property type="entry name" value="FnI-like domain"/>
    <property type="match status" value="3"/>
</dbReference>
<accession>A0A811L7B0</accession>
<dbReference type="EMBL" id="CAJFDH010000005">
    <property type="protein sequence ID" value="CAD5224120.1"/>
    <property type="molecule type" value="Genomic_DNA"/>
</dbReference>
<dbReference type="Gene3D" id="2.10.22.10">
    <property type="entry name" value="Antistasin, domain 1"/>
    <property type="match status" value="3"/>
</dbReference>
<dbReference type="AlphaFoldDB" id="A0A811L7B0"/>
<organism evidence="5 6">
    <name type="scientific">Bursaphelenchus okinawaensis</name>
    <dbReference type="NCBI Taxonomy" id="465554"/>
    <lineage>
        <taxon>Eukaryota</taxon>
        <taxon>Metazoa</taxon>
        <taxon>Ecdysozoa</taxon>
        <taxon>Nematoda</taxon>
        <taxon>Chromadorea</taxon>
        <taxon>Rhabditida</taxon>
        <taxon>Tylenchina</taxon>
        <taxon>Tylenchomorpha</taxon>
        <taxon>Aphelenchoidea</taxon>
        <taxon>Aphelenchoididae</taxon>
        <taxon>Bursaphelenchus</taxon>
    </lineage>
</organism>
<dbReference type="Gene3D" id="6.20.200.20">
    <property type="match status" value="3"/>
</dbReference>
<keyword evidence="1" id="KW-0472">Membrane</keyword>
<feature type="domain" description="VWFC" evidence="3">
    <location>
        <begin position="484"/>
        <end position="542"/>
    </location>
</feature>
<evidence type="ECO:0000256" key="2">
    <source>
        <dbReference type="SAM" id="SignalP"/>
    </source>
</evidence>
<reference evidence="5" key="1">
    <citation type="submission" date="2020-09" db="EMBL/GenBank/DDBJ databases">
        <authorList>
            <person name="Kikuchi T."/>
        </authorList>
    </citation>
    <scope>NUCLEOTIDE SEQUENCE</scope>
    <source>
        <strain evidence="5">SH1</strain>
    </source>
</reference>
<keyword evidence="1" id="KW-1133">Transmembrane helix</keyword>
<evidence type="ECO:0000259" key="4">
    <source>
        <dbReference type="PROSITE" id="PS51252"/>
    </source>
</evidence>
<protein>
    <recommendedName>
        <fullName evidence="7">Cysteine-rich motor neuron 1 protein</fullName>
    </recommendedName>
</protein>